<keyword evidence="4" id="KW-1185">Reference proteome</keyword>
<evidence type="ECO:0000313" key="3">
    <source>
        <dbReference type="EMBL" id="QBI20372.1"/>
    </source>
</evidence>
<dbReference type="KEGG" id="erz:ER308_12890"/>
<dbReference type="EMBL" id="CP036402">
    <property type="protein sequence ID" value="QBI20372.1"/>
    <property type="molecule type" value="Genomic_DNA"/>
</dbReference>
<protein>
    <submittedName>
        <fullName evidence="3">Flavin reductase</fullName>
    </submittedName>
</protein>
<dbReference type="OrthoDB" id="9792858at2"/>
<feature type="domain" description="Flavin reductase like" evidence="2">
    <location>
        <begin position="19"/>
        <end position="160"/>
    </location>
</feature>
<dbReference type="GO" id="GO:0010181">
    <property type="term" value="F:FMN binding"/>
    <property type="evidence" value="ECO:0007669"/>
    <property type="project" value="InterPro"/>
</dbReference>
<dbReference type="RefSeq" id="WP_131155369.1">
    <property type="nucleotide sequence ID" value="NZ_CP036402.1"/>
</dbReference>
<evidence type="ECO:0000313" key="4">
    <source>
        <dbReference type="Proteomes" id="UP000291469"/>
    </source>
</evidence>
<dbReference type="PANTHER" id="PTHR30466">
    <property type="entry name" value="FLAVIN REDUCTASE"/>
    <property type="match status" value="1"/>
</dbReference>
<dbReference type="Pfam" id="PF01613">
    <property type="entry name" value="Flavin_Reduct"/>
    <property type="match status" value="1"/>
</dbReference>
<name>A0A411YH18_9ACTN</name>
<dbReference type="SMART" id="SM00903">
    <property type="entry name" value="Flavin_Reduct"/>
    <property type="match status" value="1"/>
</dbReference>
<organism evidence="3 4">
    <name type="scientific">Egibacter rhizosphaerae</name>
    <dbReference type="NCBI Taxonomy" id="1670831"/>
    <lineage>
        <taxon>Bacteria</taxon>
        <taxon>Bacillati</taxon>
        <taxon>Actinomycetota</taxon>
        <taxon>Nitriliruptoria</taxon>
        <taxon>Egibacterales</taxon>
        <taxon>Egibacteraceae</taxon>
        <taxon>Egibacter</taxon>
    </lineage>
</organism>
<sequence length="174" mass="18592">MSRSPSAVDQQDRAFRDCMGTFPTGVTVVTARHGDDAAGMTVNSFTSVSLDPMRVLVCLAHGSRTLAAVRDTERLTISVLANGQEETALAFARPHVPFPWEHVHQERAGFLPVVGAVAVLRCDVDTRMEVGDHDVVVGAVHGFEAGDEEPLAFCRGTFGAFVSEQAPQVARSAS</sequence>
<dbReference type="GO" id="GO:0042602">
    <property type="term" value="F:riboflavin reductase (NADPH) activity"/>
    <property type="evidence" value="ECO:0007669"/>
    <property type="project" value="TreeGrafter"/>
</dbReference>
<evidence type="ECO:0000259" key="2">
    <source>
        <dbReference type="SMART" id="SM00903"/>
    </source>
</evidence>
<dbReference type="Gene3D" id="2.30.110.10">
    <property type="entry name" value="Electron Transport, Fmn-binding Protein, Chain A"/>
    <property type="match status" value="1"/>
</dbReference>
<accession>A0A411YH18</accession>
<evidence type="ECO:0000256" key="1">
    <source>
        <dbReference type="ARBA" id="ARBA00023002"/>
    </source>
</evidence>
<dbReference type="PANTHER" id="PTHR30466:SF1">
    <property type="entry name" value="FMN REDUCTASE (NADH) RUTF"/>
    <property type="match status" value="1"/>
</dbReference>
<dbReference type="InterPro" id="IPR050268">
    <property type="entry name" value="NADH-dep_flavin_reductase"/>
</dbReference>
<reference evidence="3 4" key="1">
    <citation type="submission" date="2019-01" db="EMBL/GenBank/DDBJ databases">
        <title>Egibacter rhizosphaerae EGI 80759T.</title>
        <authorList>
            <person name="Chen D.-D."/>
            <person name="Tian Y."/>
            <person name="Jiao J.-Y."/>
            <person name="Zhang X.-T."/>
            <person name="Zhang Y.-G."/>
            <person name="Zhang Y."/>
            <person name="Xiao M."/>
            <person name="Shu W.-S."/>
            <person name="Li W.-J."/>
        </authorList>
    </citation>
    <scope>NUCLEOTIDE SEQUENCE [LARGE SCALE GENOMIC DNA]</scope>
    <source>
        <strain evidence="3 4">EGI 80759</strain>
    </source>
</reference>
<gene>
    <name evidence="3" type="ORF">ER308_12890</name>
</gene>
<dbReference type="InterPro" id="IPR012349">
    <property type="entry name" value="Split_barrel_FMN-bd"/>
</dbReference>
<dbReference type="InterPro" id="IPR002563">
    <property type="entry name" value="Flavin_Rdtase-like_dom"/>
</dbReference>
<dbReference type="Proteomes" id="UP000291469">
    <property type="component" value="Chromosome"/>
</dbReference>
<dbReference type="AlphaFoldDB" id="A0A411YH18"/>
<proteinExistence type="predicted"/>
<keyword evidence="1" id="KW-0560">Oxidoreductase</keyword>
<dbReference type="SUPFAM" id="SSF50475">
    <property type="entry name" value="FMN-binding split barrel"/>
    <property type="match status" value="1"/>
</dbReference>